<dbReference type="RefSeq" id="WP_101073285.1">
    <property type="nucleotide sequence ID" value="NZ_PISP01000002.1"/>
</dbReference>
<evidence type="ECO:0000313" key="3">
    <source>
        <dbReference type="Proteomes" id="UP000233398"/>
    </source>
</evidence>
<keyword evidence="3" id="KW-1185">Reference proteome</keyword>
<organism evidence="2 3">
    <name type="scientific">Rhodohalobacter barkolensis</name>
    <dbReference type="NCBI Taxonomy" id="2053187"/>
    <lineage>
        <taxon>Bacteria</taxon>
        <taxon>Pseudomonadati</taxon>
        <taxon>Balneolota</taxon>
        <taxon>Balneolia</taxon>
        <taxon>Balneolales</taxon>
        <taxon>Balneolaceae</taxon>
        <taxon>Rhodohalobacter</taxon>
    </lineage>
</organism>
<protein>
    <submittedName>
        <fullName evidence="2">Uncharacterized protein</fullName>
    </submittedName>
</protein>
<comment type="caution">
    <text evidence="2">The sequence shown here is derived from an EMBL/GenBank/DDBJ whole genome shotgun (WGS) entry which is preliminary data.</text>
</comment>
<accession>A0A2N0VHS0</accession>
<keyword evidence="1" id="KW-0812">Transmembrane</keyword>
<sequence>MKFIKRLTKRISLPTPPIGKALRAIGTAIGIGSGTLLGTGEMTYAIMVAATVLVFWISGDLQVAKEFKEIIKQQKD</sequence>
<name>A0A2N0VHS0_9BACT</name>
<evidence type="ECO:0000313" key="2">
    <source>
        <dbReference type="EMBL" id="PKD43745.1"/>
    </source>
</evidence>
<evidence type="ECO:0000256" key="1">
    <source>
        <dbReference type="SAM" id="Phobius"/>
    </source>
</evidence>
<reference evidence="2 3" key="1">
    <citation type="submission" date="2017-11" db="EMBL/GenBank/DDBJ databases">
        <title>Rhodohalobacter 15182 sp. nov., isolated from a salt lake.</title>
        <authorList>
            <person name="Han S."/>
        </authorList>
    </citation>
    <scope>NUCLEOTIDE SEQUENCE [LARGE SCALE GENOMIC DNA]</scope>
    <source>
        <strain evidence="2 3">15182</strain>
    </source>
</reference>
<gene>
    <name evidence="2" type="ORF">CWD77_09305</name>
</gene>
<keyword evidence="1" id="KW-1133">Transmembrane helix</keyword>
<proteinExistence type="predicted"/>
<dbReference type="Proteomes" id="UP000233398">
    <property type="component" value="Unassembled WGS sequence"/>
</dbReference>
<keyword evidence="1" id="KW-0472">Membrane</keyword>
<dbReference type="EMBL" id="PISP01000002">
    <property type="protein sequence ID" value="PKD43745.1"/>
    <property type="molecule type" value="Genomic_DNA"/>
</dbReference>
<dbReference type="AlphaFoldDB" id="A0A2N0VHS0"/>
<feature type="transmembrane region" description="Helical" evidence="1">
    <location>
        <begin position="21"/>
        <end position="38"/>
    </location>
</feature>
<feature type="transmembrane region" description="Helical" evidence="1">
    <location>
        <begin position="44"/>
        <end position="64"/>
    </location>
</feature>